<dbReference type="PANTHER" id="PTHR33545:SF5">
    <property type="entry name" value="UPF0750 MEMBRANE PROTEIN YITT"/>
    <property type="match status" value="1"/>
</dbReference>
<evidence type="ECO:0008006" key="9">
    <source>
        <dbReference type="Google" id="ProtNLM"/>
    </source>
</evidence>
<feature type="transmembrane region" description="Helical" evidence="6">
    <location>
        <begin position="41"/>
        <end position="68"/>
    </location>
</feature>
<organism evidence="7 8">
    <name type="scientific">Paenibacillus contaminans</name>
    <dbReference type="NCBI Taxonomy" id="450362"/>
    <lineage>
        <taxon>Bacteria</taxon>
        <taxon>Bacillati</taxon>
        <taxon>Bacillota</taxon>
        <taxon>Bacilli</taxon>
        <taxon>Bacillales</taxon>
        <taxon>Paenibacillaceae</taxon>
        <taxon>Paenibacillus</taxon>
    </lineage>
</organism>
<dbReference type="InterPro" id="IPR003740">
    <property type="entry name" value="YitT"/>
</dbReference>
<sequence>MLSLQKLAVTVVGSLLLAIGINFFLVPFMVLDGGVIGISLIANYLFGIKIGLSMLLSSLPIFVLAWFYDRAVLFNSLHGLLLSSYFIDLLEPLQYYFLYEVELTPFSSSALGGWFIGAGIGIMLRYGASTGGTDMLAHLLAKIVKINVGIFVFIIDGIIVSLGGLLISPETFLLSIVSITAGGIATSLCTMRWKRVRKTHTP</sequence>
<keyword evidence="5 6" id="KW-0472">Membrane</keyword>
<protein>
    <recommendedName>
        <fullName evidence="9">YitT family protein</fullName>
    </recommendedName>
</protein>
<dbReference type="EMBL" id="QMFB01000022">
    <property type="protein sequence ID" value="RAV16040.1"/>
    <property type="molecule type" value="Genomic_DNA"/>
</dbReference>
<reference evidence="7 8" key="1">
    <citation type="journal article" date="2009" name="Int. J. Syst. Evol. Microbiol.">
        <title>Paenibacillus contaminans sp. nov., isolated from a contaminated laboratory plate.</title>
        <authorList>
            <person name="Chou J.H."/>
            <person name="Lee J.H."/>
            <person name="Lin M.C."/>
            <person name="Chang P.S."/>
            <person name="Arun A.B."/>
            <person name="Young C.C."/>
            <person name="Chen W.M."/>
        </authorList>
    </citation>
    <scope>NUCLEOTIDE SEQUENCE [LARGE SCALE GENOMIC DNA]</scope>
    <source>
        <strain evidence="7 8">CKOBP-6</strain>
    </source>
</reference>
<comment type="subcellular location">
    <subcellularLocation>
        <location evidence="1">Cell membrane</location>
        <topology evidence="1">Multi-pass membrane protein</topology>
    </subcellularLocation>
</comment>
<dbReference type="InterPro" id="IPR051461">
    <property type="entry name" value="UPF0750_membrane"/>
</dbReference>
<dbReference type="Pfam" id="PF02588">
    <property type="entry name" value="YitT_membrane"/>
    <property type="match status" value="1"/>
</dbReference>
<feature type="transmembrane region" description="Helical" evidence="6">
    <location>
        <begin position="111"/>
        <end position="128"/>
    </location>
</feature>
<feature type="transmembrane region" description="Helical" evidence="6">
    <location>
        <begin position="7"/>
        <end position="29"/>
    </location>
</feature>
<gene>
    <name evidence="7" type="ORF">DQG23_29030</name>
</gene>
<dbReference type="PANTHER" id="PTHR33545">
    <property type="entry name" value="UPF0750 MEMBRANE PROTEIN YITT-RELATED"/>
    <property type="match status" value="1"/>
</dbReference>
<evidence type="ECO:0000256" key="5">
    <source>
        <dbReference type="ARBA" id="ARBA00023136"/>
    </source>
</evidence>
<proteinExistence type="predicted"/>
<evidence type="ECO:0000256" key="3">
    <source>
        <dbReference type="ARBA" id="ARBA00022692"/>
    </source>
</evidence>
<accession>A0A329M815</accession>
<dbReference type="GO" id="GO:0005886">
    <property type="term" value="C:plasma membrane"/>
    <property type="evidence" value="ECO:0007669"/>
    <property type="project" value="UniProtKB-SubCell"/>
</dbReference>
<evidence type="ECO:0000256" key="2">
    <source>
        <dbReference type="ARBA" id="ARBA00022475"/>
    </source>
</evidence>
<dbReference type="AlphaFoldDB" id="A0A329M815"/>
<evidence type="ECO:0000256" key="1">
    <source>
        <dbReference type="ARBA" id="ARBA00004651"/>
    </source>
</evidence>
<keyword evidence="8" id="KW-1185">Reference proteome</keyword>
<evidence type="ECO:0000313" key="7">
    <source>
        <dbReference type="EMBL" id="RAV16040.1"/>
    </source>
</evidence>
<evidence type="ECO:0000256" key="6">
    <source>
        <dbReference type="SAM" id="Phobius"/>
    </source>
</evidence>
<dbReference type="OrthoDB" id="2602718at2"/>
<evidence type="ECO:0000313" key="8">
    <source>
        <dbReference type="Proteomes" id="UP000250369"/>
    </source>
</evidence>
<feature type="transmembrane region" description="Helical" evidence="6">
    <location>
        <begin position="148"/>
        <end position="167"/>
    </location>
</feature>
<feature type="transmembrane region" description="Helical" evidence="6">
    <location>
        <begin position="173"/>
        <end position="193"/>
    </location>
</feature>
<comment type="caution">
    <text evidence="7">The sequence shown here is derived from an EMBL/GenBank/DDBJ whole genome shotgun (WGS) entry which is preliminary data.</text>
</comment>
<keyword evidence="2" id="KW-1003">Cell membrane</keyword>
<dbReference type="Proteomes" id="UP000250369">
    <property type="component" value="Unassembled WGS sequence"/>
</dbReference>
<keyword evidence="4 6" id="KW-1133">Transmembrane helix</keyword>
<evidence type="ECO:0000256" key="4">
    <source>
        <dbReference type="ARBA" id="ARBA00022989"/>
    </source>
</evidence>
<name>A0A329M815_9BACL</name>
<keyword evidence="3 6" id="KW-0812">Transmembrane</keyword>